<comment type="caution">
    <text evidence="5">The sequence shown here is derived from an EMBL/GenBank/DDBJ whole genome shotgun (WGS) entry which is preliminary data.</text>
</comment>
<dbReference type="InterPro" id="IPR029026">
    <property type="entry name" value="tRNA_m1G_MTases_N"/>
</dbReference>
<protein>
    <submittedName>
        <fullName evidence="5">RNA methyltransferase</fullName>
    </submittedName>
</protein>
<dbReference type="PANTHER" id="PTHR43191">
    <property type="entry name" value="RRNA METHYLTRANSFERASE 3"/>
    <property type="match status" value="1"/>
</dbReference>
<evidence type="ECO:0000256" key="1">
    <source>
        <dbReference type="ARBA" id="ARBA00022603"/>
    </source>
</evidence>
<dbReference type="InterPro" id="IPR001537">
    <property type="entry name" value="SpoU_MeTrfase"/>
</dbReference>
<sequence length="398" mass="41753">MEALQVLVGGRWRRPAADGAKDEVSGDQPQRRPDRHGPQWKVTEQSEHLEDRHLEDDGGQASDGADQRRDQQHLTTGASEFLQLLRVGGRWQESPHVARRYSLAGPRLGAVATPAAAQLPGAITVADAGDRLVADFVGLRDRRLAQRRRTEGGTTFGRFLAEGDLVTERALRAGHRLVALLVDAGRTEPLPTGADQAIAAGASLLAAGPDVVEAITGSRAHRGSMGLFERPEPLTVAAAVGNARTVAVLEGVVNPVNLGLIARSAVAMGVEALLLDPTCADPWYRRASRVSMGEVFAVPHAWLDALPGGLDPLSAAGFTLLALTPSEDAVDIGAVALEPDDRVALLLGAEGPGLSARVLARADACVRIPLSAAVDSLNVGAAAAVAAYAVGRNRRERP</sequence>
<gene>
    <name evidence="5" type="ORF">IPN02_13230</name>
</gene>
<feature type="compositionally biased region" description="Basic and acidic residues" evidence="3">
    <location>
        <begin position="44"/>
        <end position="56"/>
    </location>
</feature>
<dbReference type="Proteomes" id="UP000727993">
    <property type="component" value="Unassembled WGS sequence"/>
</dbReference>
<dbReference type="GO" id="GO:0003723">
    <property type="term" value="F:RNA binding"/>
    <property type="evidence" value="ECO:0007669"/>
    <property type="project" value="InterPro"/>
</dbReference>
<keyword evidence="1 5" id="KW-0489">Methyltransferase</keyword>
<dbReference type="GO" id="GO:0032259">
    <property type="term" value="P:methylation"/>
    <property type="evidence" value="ECO:0007669"/>
    <property type="project" value="UniProtKB-KW"/>
</dbReference>
<dbReference type="Gene3D" id="3.40.1280.10">
    <property type="match status" value="1"/>
</dbReference>
<evidence type="ECO:0000313" key="6">
    <source>
        <dbReference type="Proteomes" id="UP000727993"/>
    </source>
</evidence>
<dbReference type="InterPro" id="IPR029064">
    <property type="entry name" value="Ribosomal_eL30-like_sf"/>
</dbReference>
<keyword evidence="2" id="KW-0808">Transferase</keyword>
<evidence type="ECO:0000313" key="5">
    <source>
        <dbReference type="EMBL" id="MBK9297765.1"/>
    </source>
</evidence>
<feature type="region of interest" description="Disordered" evidence="3">
    <location>
        <begin position="1"/>
        <end position="72"/>
    </location>
</feature>
<dbReference type="CDD" id="cd18095">
    <property type="entry name" value="SpoU-like_rRNA-MTase"/>
    <property type="match status" value="1"/>
</dbReference>
<proteinExistence type="predicted"/>
<dbReference type="Gene3D" id="3.30.1330.30">
    <property type="match status" value="1"/>
</dbReference>
<evidence type="ECO:0000256" key="2">
    <source>
        <dbReference type="ARBA" id="ARBA00022679"/>
    </source>
</evidence>
<dbReference type="GO" id="GO:0006396">
    <property type="term" value="P:RNA processing"/>
    <property type="evidence" value="ECO:0007669"/>
    <property type="project" value="InterPro"/>
</dbReference>
<dbReference type="EMBL" id="JADJZA010000007">
    <property type="protein sequence ID" value="MBK9297765.1"/>
    <property type="molecule type" value="Genomic_DNA"/>
</dbReference>
<dbReference type="Pfam" id="PF00588">
    <property type="entry name" value="SpoU_methylase"/>
    <property type="match status" value="1"/>
</dbReference>
<dbReference type="InterPro" id="IPR051259">
    <property type="entry name" value="rRNA_Methyltransferase"/>
</dbReference>
<feature type="compositionally biased region" description="Basic and acidic residues" evidence="3">
    <location>
        <begin position="15"/>
        <end position="37"/>
    </location>
</feature>
<name>A0A936TGI8_9ACTN</name>
<reference evidence="5 6" key="1">
    <citation type="submission" date="2020-10" db="EMBL/GenBank/DDBJ databases">
        <title>Connecting structure to function with the recovery of over 1000 high-quality activated sludge metagenome-assembled genomes encoding full-length rRNA genes using long-read sequencing.</title>
        <authorList>
            <person name="Singleton C.M."/>
            <person name="Petriglieri F."/>
            <person name="Kristensen J.M."/>
            <person name="Kirkegaard R.H."/>
            <person name="Michaelsen T.Y."/>
            <person name="Andersen M.H."/>
            <person name="Karst S.M."/>
            <person name="Dueholm M.S."/>
            <person name="Nielsen P.H."/>
            <person name="Albertsen M."/>
        </authorList>
    </citation>
    <scope>NUCLEOTIDE SEQUENCE [LARGE SCALE GENOMIC DNA]</scope>
    <source>
        <strain evidence="5">Lyne_18-Q3-R50-59_MAXAC.006</strain>
    </source>
</reference>
<dbReference type="AlphaFoldDB" id="A0A936TGI8"/>
<dbReference type="GO" id="GO:0008173">
    <property type="term" value="F:RNA methyltransferase activity"/>
    <property type="evidence" value="ECO:0007669"/>
    <property type="project" value="InterPro"/>
</dbReference>
<organism evidence="5 6">
    <name type="scientific">Candidatus Neomicrothrix subdominans</name>
    <dbReference type="NCBI Taxonomy" id="2954438"/>
    <lineage>
        <taxon>Bacteria</taxon>
        <taxon>Bacillati</taxon>
        <taxon>Actinomycetota</taxon>
        <taxon>Acidimicrobiia</taxon>
        <taxon>Acidimicrobiales</taxon>
        <taxon>Microthrixaceae</taxon>
        <taxon>Candidatus Neomicrothrix</taxon>
    </lineage>
</organism>
<dbReference type="SUPFAM" id="SSF75217">
    <property type="entry name" value="alpha/beta knot"/>
    <property type="match status" value="1"/>
</dbReference>
<dbReference type="InterPro" id="IPR029028">
    <property type="entry name" value="Alpha/beta_knot_MTases"/>
</dbReference>
<accession>A0A936TGI8</accession>
<dbReference type="SUPFAM" id="SSF55315">
    <property type="entry name" value="L30e-like"/>
    <property type="match status" value="1"/>
</dbReference>
<evidence type="ECO:0000256" key="3">
    <source>
        <dbReference type="SAM" id="MobiDB-lite"/>
    </source>
</evidence>
<evidence type="ECO:0000259" key="4">
    <source>
        <dbReference type="Pfam" id="PF00588"/>
    </source>
</evidence>
<feature type="domain" description="tRNA/rRNA methyltransferase SpoU type" evidence="4">
    <location>
        <begin position="246"/>
        <end position="388"/>
    </location>
</feature>
<dbReference type="PANTHER" id="PTHR43191:SF12">
    <property type="entry name" value="RRNA METHYLASE"/>
    <property type="match status" value="1"/>
</dbReference>